<comment type="similarity">
    <text evidence="1">Belongs to the PemK/MazF family.</text>
</comment>
<dbReference type="PANTHER" id="PTHR33988">
    <property type="entry name" value="ENDORIBONUCLEASE MAZF-RELATED"/>
    <property type="match status" value="1"/>
</dbReference>
<dbReference type="InterPro" id="IPR003477">
    <property type="entry name" value="PemK-like"/>
</dbReference>
<evidence type="ECO:0000256" key="2">
    <source>
        <dbReference type="ARBA" id="ARBA00022649"/>
    </source>
</evidence>
<protein>
    <submittedName>
        <fullName evidence="3">Type II toxin-antitoxin system PemK/MazF family toxin</fullName>
    </submittedName>
</protein>
<dbReference type="Pfam" id="PF02452">
    <property type="entry name" value="PemK_toxin"/>
    <property type="match status" value="1"/>
</dbReference>
<accession>A0A975FNQ6</accession>
<dbReference type="EMBL" id="CP071696">
    <property type="protein sequence ID" value="QTX05790.1"/>
    <property type="molecule type" value="Genomic_DNA"/>
</dbReference>
<evidence type="ECO:0000313" key="3">
    <source>
        <dbReference type="EMBL" id="QTX05790.1"/>
    </source>
</evidence>
<organism evidence="3 4">
    <name type="scientific">Agromyces archimandritae</name>
    <dbReference type="NCBI Taxonomy" id="2781962"/>
    <lineage>
        <taxon>Bacteria</taxon>
        <taxon>Bacillati</taxon>
        <taxon>Actinomycetota</taxon>
        <taxon>Actinomycetes</taxon>
        <taxon>Micrococcales</taxon>
        <taxon>Microbacteriaceae</taxon>
        <taxon>Agromyces</taxon>
    </lineage>
</organism>
<dbReference type="GO" id="GO:0004521">
    <property type="term" value="F:RNA endonuclease activity"/>
    <property type="evidence" value="ECO:0007669"/>
    <property type="project" value="TreeGrafter"/>
</dbReference>
<dbReference type="InterPro" id="IPR011067">
    <property type="entry name" value="Plasmid_toxin/cell-grow_inhib"/>
</dbReference>
<reference evidence="3" key="1">
    <citation type="submission" date="2021-03" db="EMBL/GenBank/DDBJ databases">
        <title>Agromyces archimandritus sp. nov., isolated from the cockroach Archimandrita tessellata.</title>
        <authorList>
            <person name="Guzman J."/>
            <person name="Ortuzar M."/>
            <person name="Poehlein A."/>
            <person name="Daniel R."/>
            <person name="Trujillo M."/>
            <person name="Vilcinskas A."/>
        </authorList>
    </citation>
    <scope>NUCLEOTIDE SEQUENCE</scope>
    <source>
        <strain evidence="3">G127AT</strain>
    </source>
</reference>
<evidence type="ECO:0000256" key="1">
    <source>
        <dbReference type="ARBA" id="ARBA00007521"/>
    </source>
</evidence>
<proteinExistence type="inferred from homology"/>
<dbReference type="GO" id="GO:0016075">
    <property type="term" value="P:rRNA catabolic process"/>
    <property type="evidence" value="ECO:0007669"/>
    <property type="project" value="TreeGrafter"/>
</dbReference>
<sequence length="93" mass="10246">MEWDPTVGHEQQKHRPCIAISAQLGALVIVVPLTSSRPKVGSHVEVETRDRVSTALCEQVRSVDVQRITKRDGAVEPDRLRAVRDVVALLIGV</sequence>
<keyword evidence="4" id="KW-1185">Reference proteome</keyword>
<gene>
    <name evidence="3" type="ORF">G127AT_06190</name>
</gene>
<dbReference type="GO" id="GO:0003677">
    <property type="term" value="F:DNA binding"/>
    <property type="evidence" value="ECO:0007669"/>
    <property type="project" value="InterPro"/>
</dbReference>
<keyword evidence="2" id="KW-1277">Toxin-antitoxin system</keyword>
<dbReference type="KEGG" id="aarc:G127AT_06190"/>
<evidence type="ECO:0000313" key="4">
    <source>
        <dbReference type="Proteomes" id="UP000671914"/>
    </source>
</evidence>
<dbReference type="SUPFAM" id="SSF50118">
    <property type="entry name" value="Cell growth inhibitor/plasmid maintenance toxic component"/>
    <property type="match status" value="1"/>
</dbReference>
<dbReference type="GO" id="GO:0006402">
    <property type="term" value="P:mRNA catabolic process"/>
    <property type="evidence" value="ECO:0007669"/>
    <property type="project" value="TreeGrafter"/>
</dbReference>
<dbReference type="PANTHER" id="PTHR33988:SF1">
    <property type="entry name" value="ENDORIBONUCLEASE MAZF7-RELATED"/>
    <property type="match status" value="1"/>
</dbReference>
<dbReference type="Gene3D" id="2.30.30.110">
    <property type="match status" value="1"/>
</dbReference>
<name>A0A975FNQ6_9MICO</name>
<dbReference type="Proteomes" id="UP000671914">
    <property type="component" value="Chromosome"/>
</dbReference>
<dbReference type="AlphaFoldDB" id="A0A975FNQ6"/>